<dbReference type="NCBIfam" id="TIGR04474">
    <property type="entry name" value="tcm_partner"/>
    <property type="match status" value="1"/>
</dbReference>
<gene>
    <name evidence="1" type="ORF">QHF89_34510</name>
</gene>
<organism evidence="1 2">
    <name type="scientific">Polyangium sorediatum</name>
    <dbReference type="NCBI Taxonomy" id="889274"/>
    <lineage>
        <taxon>Bacteria</taxon>
        <taxon>Pseudomonadati</taxon>
        <taxon>Myxococcota</taxon>
        <taxon>Polyangia</taxon>
        <taxon>Polyangiales</taxon>
        <taxon>Polyangiaceae</taxon>
        <taxon>Polyangium</taxon>
    </lineage>
</organism>
<comment type="caution">
    <text evidence="1">The sequence shown here is derived from an EMBL/GenBank/DDBJ whole genome shotgun (WGS) entry which is preliminary data.</text>
</comment>
<sequence length="439" mass="49731">MPKKEYDWSNGPAVLEPHSLAKHTILQKYVEQYVQILMRGGKVPQLGLVVVDGFAGGGEYVLKGESIIRPGSPIILIEGVRKAIDAINKPRKKPIVVDERYFFIERNAAAFKYLDDTLVKRFGDAFCQEKVHRIHGSFEEHVWRVVDQILSMPKPTPRPIFVLDQYGYSDVPVDMIRGILKRLPKAEVFLTLAVEHISAYASSLREALATLRSSLHVDVDTLTALVEGRKEIAELDEMQVHDRNQTMLYVQWLLHEAFAKHAGATCYTPFFITSTTSRRSYWFLHLANSARANDVVKELHWDIANHFRHHGRPGTKMLVLGFDPSKLSRDQLAFDFAFDDSARAQTVDALIDELPALLQEKYKDGVSLRSLYENLCNTTPGSKNMLGESLNTLCGVGELRKEGVKGEVREPTTKLHDTDIVRPAVQSRLFSIPELRKKR</sequence>
<proteinExistence type="predicted"/>
<dbReference type="Proteomes" id="UP001160301">
    <property type="component" value="Unassembled WGS sequence"/>
</dbReference>
<protein>
    <submittedName>
        <fullName evidence="1">Three-Cys-motif partner protein TcmP</fullName>
    </submittedName>
</protein>
<dbReference type="EMBL" id="JARZHI010000045">
    <property type="protein sequence ID" value="MDI1434665.1"/>
    <property type="molecule type" value="Genomic_DNA"/>
</dbReference>
<reference evidence="1 2" key="1">
    <citation type="submission" date="2023-04" db="EMBL/GenBank/DDBJ databases">
        <title>The genome sequence of Polyangium sorediatum DSM14670.</title>
        <authorList>
            <person name="Zhang X."/>
        </authorList>
    </citation>
    <scope>NUCLEOTIDE SEQUENCE [LARGE SCALE GENOMIC DNA]</scope>
    <source>
        <strain evidence="1 2">DSM 14670</strain>
    </source>
</reference>
<name>A0ABT6P231_9BACT</name>
<evidence type="ECO:0000313" key="2">
    <source>
        <dbReference type="Proteomes" id="UP001160301"/>
    </source>
</evidence>
<accession>A0ABT6P231</accession>
<keyword evidence="2" id="KW-1185">Reference proteome</keyword>
<evidence type="ECO:0000313" key="1">
    <source>
        <dbReference type="EMBL" id="MDI1434665.1"/>
    </source>
</evidence>
<dbReference type="InterPro" id="IPR031009">
    <property type="entry name" value="Tcm_partner"/>
</dbReference>
<dbReference type="RefSeq" id="WP_136968484.1">
    <property type="nucleotide sequence ID" value="NZ_JARZHI010000045.1"/>
</dbReference>